<dbReference type="PANTHER" id="PTHR35901">
    <property type="entry name" value="RIBONUCLEASE VAPC3"/>
    <property type="match status" value="1"/>
</dbReference>
<keyword evidence="4 6" id="KW-0378">Hydrolase</keyword>
<reference evidence="8 9" key="1">
    <citation type="journal article" date="2016" name="Genome Announc.">
        <title>First Complete Genome Sequence of a Subdivision 6 Acidobacterium Strain.</title>
        <authorList>
            <person name="Huang S."/>
            <person name="Vieira S."/>
            <person name="Bunk B."/>
            <person name="Riedel T."/>
            <person name="Sproer C."/>
            <person name="Overmann J."/>
        </authorList>
    </citation>
    <scope>NUCLEOTIDE SEQUENCE [LARGE SCALE GENOMIC DNA]</scope>
    <source>
        <strain evidence="9">DSM 100886 HEG_-6_39</strain>
    </source>
</reference>
<dbReference type="GO" id="GO:0016787">
    <property type="term" value="F:hydrolase activity"/>
    <property type="evidence" value="ECO:0007669"/>
    <property type="project" value="UniProtKB-KW"/>
</dbReference>
<comment type="similarity">
    <text evidence="6">Belongs to the PINc/VapC protein family.</text>
</comment>
<sequence length="130" mass="14417">MIVVDASAMLEFLLQTALGTRVEARLFRDRDELHAPHLVDVEVLQALRRLVRLGEVSPSRADEVIADLSDLDLHRHAHLDLLARAWKLRDNVSAYDAVYVALAEAMEAAIVTCDGPLAKAGNRIRIELIA</sequence>
<feature type="binding site" evidence="6">
    <location>
        <position position="5"/>
    </location>
    <ligand>
        <name>Mg(2+)</name>
        <dbReference type="ChEBI" id="CHEBI:18420"/>
    </ligand>
</feature>
<comment type="function">
    <text evidence="6">Toxic component of a toxin-antitoxin (TA) system. An RNase.</text>
</comment>
<dbReference type="EMBL" id="CP015136">
    <property type="protein sequence ID" value="AMY11118.1"/>
    <property type="molecule type" value="Genomic_DNA"/>
</dbReference>
<evidence type="ECO:0000256" key="4">
    <source>
        <dbReference type="ARBA" id="ARBA00022801"/>
    </source>
</evidence>
<evidence type="ECO:0000259" key="7">
    <source>
        <dbReference type="Pfam" id="PF01850"/>
    </source>
</evidence>
<keyword evidence="6" id="KW-0800">Toxin</keyword>
<dbReference type="InterPro" id="IPR029060">
    <property type="entry name" value="PIN-like_dom_sf"/>
</dbReference>
<dbReference type="HAMAP" id="MF_00265">
    <property type="entry name" value="VapC_Nob1"/>
    <property type="match status" value="1"/>
</dbReference>
<keyword evidence="2 6" id="KW-0540">Nuclease</keyword>
<evidence type="ECO:0000256" key="3">
    <source>
        <dbReference type="ARBA" id="ARBA00022723"/>
    </source>
</evidence>
<keyword evidence="5 6" id="KW-0460">Magnesium</keyword>
<accession>A0A143PSI4</accession>
<proteinExistence type="inferred from homology"/>
<dbReference type="GO" id="GO:0004540">
    <property type="term" value="F:RNA nuclease activity"/>
    <property type="evidence" value="ECO:0007669"/>
    <property type="project" value="InterPro"/>
</dbReference>
<keyword evidence="9" id="KW-1185">Reference proteome</keyword>
<dbReference type="Proteomes" id="UP000076079">
    <property type="component" value="Chromosome"/>
</dbReference>
<dbReference type="PANTHER" id="PTHR35901:SF1">
    <property type="entry name" value="EXONUCLEASE VAPC9"/>
    <property type="match status" value="1"/>
</dbReference>
<dbReference type="InterPro" id="IPR002716">
    <property type="entry name" value="PIN_dom"/>
</dbReference>
<comment type="cofactor">
    <cofactor evidence="6">
        <name>Mg(2+)</name>
        <dbReference type="ChEBI" id="CHEBI:18420"/>
    </cofactor>
</comment>
<reference evidence="9" key="2">
    <citation type="submission" date="2016-04" db="EMBL/GenBank/DDBJ databases">
        <title>First Complete Genome Sequence of a Subdivision 6 Acidobacterium.</title>
        <authorList>
            <person name="Huang S."/>
            <person name="Vieira S."/>
            <person name="Bunk B."/>
            <person name="Riedel T."/>
            <person name="Sproeer C."/>
            <person name="Overmann J."/>
        </authorList>
    </citation>
    <scope>NUCLEOTIDE SEQUENCE [LARGE SCALE GENOMIC DNA]</scope>
    <source>
        <strain evidence="9">DSM 100886 HEG_-6_39</strain>
    </source>
</reference>
<evidence type="ECO:0000256" key="1">
    <source>
        <dbReference type="ARBA" id="ARBA00022649"/>
    </source>
</evidence>
<dbReference type="Gene3D" id="3.40.50.1010">
    <property type="entry name" value="5'-nuclease"/>
    <property type="match status" value="1"/>
</dbReference>
<evidence type="ECO:0000313" key="9">
    <source>
        <dbReference type="Proteomes" id="UP000076079"/>
    </source>
</evidence>
<dbReference type="STRING" id="1855912.LuPra_04363"/>
<dbReference type="KEGG" id="abac:LuPra_04363"/>
<keyword evidence="3 6" id="KW-0479">Metal-binding</keyword>
<name>A0A143PSI4_LUTPR</name>
<dbReference type="GO" id="GO:0000287">
    <property type="term" value="F:magnesium ion binding"/>
    <property type="evidence" value="ECO:0007669"/>
    <property type="project" value="UniProtKB-UniRule"/>
</dbReference>
<protein>
    <recommendedName>
        <fullName evidence="6">Ribonuclease VapC</fullName>
        <shortName evidence="6">RNase VapC</shortName>
        <ecNumber evidence="6">3.1.-.-</ecNumber>
    </recommendedName>
    <alternativeName>
        <fullName evidence="6">Toxin VapC</fullName>
    </alternativeName>
</protein>
<dbReference type="InterPro" id="IPR051619">
    <property type="entry name" value="TypeII_TA_RNase_PINc/VapC"/>
</dbReference>
<feature type="binding site" evidence="6">
    <location>
        <position position="96"/>
    </location>
    <ligand>
        <name>Mg(2+)</name>
        <dbReference type="ChEBI" id="CHEBI:18420"/>
    </ligand>
</feature>
<dbReference type="RefSeq" id="WP_201792163.1">
    <property type="nucleotide sequence ID" value="NZ_CP015136.1"/>
</dbReference>
<dbReference type="GO" id="GO:0090729">
    <property type="term" value="F:toxin activity"/>
    <property type="evidence" value="ECO:0007669"/>
    <property type="project" value="UniProtKB-KW"/>
</dbReference>
<organism evidence="8 9">
    <name type="scientific">Luteitalea pratensis</name>
    <dbReference type="NCBI Taxonomy" id="1855912"/>
    <lineage>
        <taxon>Bacteria</taxon>
        <taxon>Pseudomonadati</taxon>
        <taxon>Acidobacteriota</taxon>
        <taxon>Vicinamibacteria</taxon>
        <taxon>Vicinamibacterales</taxon>
        <taxon>Vicinamibacteraceae</taxon>
        <taxon>Luteitalea</taxon>
    </lineage>
</organism>
<dbReference type="SUPFAM" id="SSF88723">
    <property type="entry name" value="PIN domain-like"/>
    <property type="match status" value="1"/>
</dbReference>
<evidence type="ECO:0000313" key="8">
    <source>
        <dbReference type="EMBL" id="AMY11118.1"/>
    </source>
</evidence>
<evidence type="ECO:0000256" key="6">
    <source>
        <dbReference type="HAMAP-Rule" id="MF_00265"/>
    </source>
</evidence>
<dbReference type="AlphaFoldDB" id="A0A143PSI4"/>
<dbReference type="CDD" id="cd09873">
    <property type="entry name" value="PIN_Pae0151-like"/>
    <property type="match status" value="1"/>
</dbReference>
<keyword evidence="1 6" id="KW-1277">Toxin-antitoxin system</keyword>
<dbReference type="Pfam" id="PF01850">
    <property type="entry name" value="PIN"/>
    <property type="match status" value="1"/>
</dbReference>
<evidence type="ECO:0000256" key="2">
    <source>
        <dbReference type="ARBA" id="ARBA00022722"/>
    </source>
</evidence>
<dbReference type="EC" id="3.1.-.-" evidence="6"/>
<feature type="domain" description="PIN" evidence="7">
    <location>
        <begin position="2"/>
        <end position="119"/>
    </location>
</feature>
<dbReference type="InterPro" id="IPR022907">
    <property type="entry name" value="VapC_family"/>
</dbReference>
<evidence type="ECO:0000256" key="5">
    <source>
        <dbReference type="ARBA" id="ARBA00022842"/>
    </source>
</evidence>
<gene>
    <name evidence="8" type="primary">vapC3</name>
    <name evidence="6" type="synonym">vapC</name>
    <name evidence="8" type="ORF">LuPra_04363</name>
</gene>
<dbReference type="InterPro" id="IPR044153">
    <property type="entry name" value="PIN_Pae0151-like"/>
</dbReference>